<dbReference type="GO" id="GO:0004608">
    <property type="term" value="F:phosphatidylethanolamine N-methyltransferase activity"/>
    <property type="evidence" value="ECO:0007669"/>
    <property type="project" value="UniProtKB-UniRule"/>
</dbReference>
<keyword evidence="13 14" id="KW-1208">Phospholipid metabolism</keyword>
<dbReference type="EMBL" id="CAJZBQ010000038">
    <property type="protein sequence ID" value="CAG9325481.1"/>
    <property type="molecule type" value="Genomic_DNA"/>
</dbReference>
<dbReference type="EC" id="2.1.1.17" evidence="14"/>
<keyword evidence="3 14" id="KW-0444">Lipid biosynthesis</keyword>
<dbReference type="GO" id="GO:0031966">
    <property type="term" value="C:mitochondrial membrane"/>
    <property type="evidence" value="ECO:0007669"/>
    <property type="project" value="UniProtKB-SubCell"/>
</dbReference>
<feature type="transmembrane region" description="Helical" evidence="15">
    <location>
        <begin position="87"/>
        <end position="105"/>
    </location>
</feature>
<gene>
    <name evidence="16" type="ORF">BSTOLATCC_MIC38734</name>
</gene>
<feature type="topological domain" description="Cytoplasmic" evidence="14">
    <location>
        <begin position="176"/>
        <end position="193"/>
    </location>
</feature>
<evidence type="ECO:0000256" key="13">
    <source>
        <dbReference type="ARBA" id="ARBA00023264"/>
    </source>
</evidence>
<keyword evidence="14" id="KW-0496">Mitochondrion</keyword>
<dbReference type="GO" id="GO:0000773">
    <property type="term" value="F:phosphatidyl-N-methylethanolamine N-methyltransferase activity"/>
    <property type="evidence" value="ECO:0007669"/>
    <property type="project" value="UniProtKB-UniRule"/>
</dbReference>
<evidence type="ECO:0000313" key="17">
    <source>
        <dbReference type="Proteomes" id="UP001162131"/>
    </source>
</evidence>
<evidence type="ECO:0000256" key="7">
    <source>
        <dbReference type="ARBA" id="ARBA00022692"/>
    </source>
</evidence>
<comment type="catalytic activity">
    <reaction evidence="14">
        <text>a 1,2-diacyl-sn-glycero-3-phospho-N,N-dimethylethanolamine + S-adenosyl-L-methionine = a 1,2-diacyl-sn-glycero-3-phosphocholine + S-adenosyl-L-homocysteine + H(+)</text>
        <dbReference type="Rhea" id="RHEA:32739"/>
        <dbReference type="ChEBI" id="CHEBI:15378"/>
        <dbReference type="ChEBI" id="CHEBI:57643"/>
        <dbReference type="ChEBI" id="CHEBI:57856"/>
        <dbReference type="ChEBI" id="CHEBI:59789"/>
        <dbReference type="ChEBI" id="CHEBI:64572"/>
    </reaction>
</comment>
<evidence type="ECO:0000256" key="14">
    <source>
        <dbReference type="HAMAP-Rule" id="MF_03216"/>
    </source>
</evidence>
<feature type="transmembrane region" description="Helical" evidence="15">
    <location>
        <begin position="160"/>
        <end position="185"/>
    </location>
</feature>
<name>A0AAU9JDY2_9CILI</name>
<feature type="binding site" evidence="14">
    <location>
        <begin position="94"/>
        <end position="96"/>
    </location>
    <ligand>
        <name>S-adenosyl-L-methionine</name>
        <dbReference type="ChEBI" id="CHEBI:59789"/>
    </ligand>
</feature>
<feature type="binding site" evidence="14">
    <location>
        <begin position="177"/>
        <end position="178"/>
    </location>
    <ligand>
        <name>S-adenosyl-L-methionine</name>
        <dbReference type="ChEBI" id="CHEBI:59789"/>
    </ligand>
</feature>
<sequence>MDLINLRNSTLYYAAGMMALNPIAWNILAQVEYRWHLVSTLFGNQKKVACFATALLILFLNAIRTTLFHQAIDEQPKLAHDSFFTDILAYLLIGIGQMFVWTSFYRLGFFATFLGDYFGIFTLSEPVTAFPYSVCGDPMYWGSSISYLGYAVLERSMTGLVLTVVICIIYYLAILVESRMLYIIYSEKNKKGN</sequence>
<evidence type="ECO:0000256" key="12">
    <source>
        <dbReference type="ARBA" id="ARBA00023209"/>
    </source>
</evidence>
<evidence type="ECO:0000256" key="1">
    <source>
        <dbReference type="ARBA" id="ARBA00004969"/>
    </source>
</evidence>
<dbReference type="InterPro" id="IPR007318">
    <property type="entry name" value="Phopholipid_MeTrfase"/>
</dbReference>
<comment type="similarity">
    <text evidence="14">Belongs to the class VI-like SAM-binding methyltransferase superfamily. PEMT/PEM2 methyltransferase family.</text>
</comment>
<feature type="topological domain" description="Lumenal" evidence="14">
    <location>
        <begin position="30"/>
        <end position="41"/>
    </location>
</feature>
<accession>A0AAU9JDY2</accession>
<protein>
    <recommendedName>
        <fullName evidence="14">Phosphatidylethanolamine N-methyltransferase</fullName>
        <shortName evidence="14">PEAMT</shortName>
        <shortName evidence="14">PEMT</shortName>
        <ecNumber evidence="14">2.1.1.17</ecNumber>
        <ecNumber evidence="14">2.1.1.71</ecNumber>
    </recommendedName>
    <alternativeName>
        <fullName evidence="14">Phospholipid methyltransferase</fullName>
        <shortName evidence="14">PLMT</shortName>
    </alternativeName>
</protein>
<proteinExistence type="inferred from homology"/>
<keyword evidence="8 14" id="KW-0256">Endoplasmic reticulum</keyword>
<evidence type="ECO:0000256" key="4">
    <source>
        <dbReference type="ARBA" id="ARBA00022603"/>
    </source>
</evidence>
<dbReference type="PANTHER" id="PTHR15458">
    <property type="entry name" value="PHOSPHATIDYLETHANOLAMINE N-METHYLTRANSFERASE"/>
    <property type="match status" value="1"/>
</dbReference>
<evidence type="ECO:0000313" key="16">
    <source>
        <dbReference type="EMBL" id="CAG9325481.1"/>
    </source>
</evidence>
<keyword evidence="6 14" id="KW-0949">S-adenosyl-L-methionine</keyword>
<evidence type="ECO:0000256" key="15">
    <source>
        <dbReference type="SAM" id="Phobius"/>
    </source>
</evidence>
<keyword evidence="10 14" id="KW-0443">Lipid metabolism</keyword>
<evidence type="ECO:0000256" key="6">
    <source>
        <dbReference type="ARBA" id="ARBA00022691"/>
    </source>
</evidence>
<reference evidence="16" key="1">
    <citation type="submission" date="2021-09" db="EMBL/GenBank/DDBJ databases">
        <authorList>
            <consortium name="AG Swart"/>
            <person name="Singh M."/>
            <person name="Singh A."/>
            <person name="Seah K."/>
            <person name="Emmerich C."/>
        </authorList>
    </citation>
    <scope>NUCLEOTIDE SEQUENCE</scope>
    <source>
        <strain evidence="16">ATCC30299</strain>
    </source>
</reference>
<feature type="transmembrane region" description="Helical" evidence="15">
    <location>
        <begin position="12"/>
        <end position="28"/>
    </location>
</feature>
<feature type="topological domain" description="Lumenal" evidence="14">
    <location>
        <begin position="1"/>
        <end position="8"/>
    </location>
</feature>
<comment type="pathway">
    <text evidence="2">Lipid metabolism.</text>
</comment>
<evidence type="ECO:0000256" key="8">
    <source>
        <dbReference type="ARBA" id="ARBA00022824"/>
    </source>
</evidence>
<dbReference type="EC" id="2.1.1.71" evidence="14"/>
<evidence type="ECO:0000256" key="9">
    <source>
        <dbReference type="ARBA" id="ARBA00022989"/>
    </source>
</evidence>
<dbReference type="AlphaFoldDB" id="A0AAU9JDY2"/>
<dbReference type="Proteomes" id="UP001162131">
    <property type="component" value="Unassembled WGS sequence"/>
</dbReference>
<comment type="caution">
    <text evidence="16">The sequence shown here is derived from an EMBL/GenBank/DDBJ whole genome shotgun (WGS) entry which is preliminary data.</text>
</comment>
<dbReference type="GO" id="GO:0006656">
    <property type="term" value="P:phosphatidylcholine biosynthetic process"/>
    <property type="evidence" value="ECO:0007669"/>
    <property type="project" value="UniProtKB-UniRule"/>
</dbReference>
<evidence type="ECO:0000256" key="11">
    <source>
        <dbReference type="ARBA" id="ARBA00023136"/>
    </source>
</evidence>
<comment type="subcellular location">
    <subcellularLocation>
        <location evidence="14">Endoplasmic reticulum membrane</location>
        <topology evidence="14">Multi-pass membrane protein</topology>
    </subcellularLocation>
    <subcellularLocation>
        <location evidence="14">Mitochondrion membrane</location>
        <topology evidence="14">Multi-pass membrane protein</topology>
    </subcellularLocation>
</comment>
<comment type="catalytic activity">
    <reaction evidence="14">
        <text>a 1,2-diacyl-sn-glycero-3-phospho-N-methylethanolamine + S-adenosyl-L-methionine = a 1,2-diacyl-sn-glycero-3-phospho-N,N-dimethylethanolamine + S-adenosyl-L-homocysteine + H(+)</text>
        <dbReference type="Rhea" id="RHEA:32735"/>
        <dbReference type="ChEBI" id="CHEBI:15378"/>
        <dbReference type="ChEBI" id="CHEBI:57856"/>
        <dbReference type="ChEBI" id="CHEBI:59789"/>
        <dbReference type="ChEBI" id="CHEBI:64572"/>
        <dbReference type="ChEBI" id="CHEBI:64573"/>
        <dbReference type="EC" id="2.1.1.71"/>
    </reaction>
</comment>
<keyword evidence="7 14" id="KW-0812">Transmembrane</keyword>
<dbReference type="Gene3D" id="1.20.120.1630">
    <property type="match status" value="1"/>
</dbReference>
<comment type="pathway">
    <text evidence="1 14">Phospholipid metabolism; phosphatidylcholine biosynthesis.</text>
</comment>
<dbReference type="PANTHER" id="PTHR15458:SF5">
    <property type="entry name" value="PHOSPHATIDYLETHANOLAMINE N-METHYLTRANSFERASE"/>
    <property type="match status" value="1"/>
</dbReference>
<keyword evidence="9 14" id="KW-1133">Transmembrane helix</keyword>
<feature type="transmembrane region" description="Helical" evidence="15">
    <location>
        <begin position="117"/>
        <end position="140"/>
    </location>
</feature>
<keyword evidence="17" id="KW-1185">Reference proteome</keyword>
<keyword evidence="4 14" id="KW-0489">Methyltransferase</keyword>
<dbReference type="GO" id="GO:0005789">
    <property type="term" value="C:endoplasmic reticulum membrane"/>
    <property type="evidence" value="ECO:0007669"/>
    <property type="project" value="UniProtKB-SubCell"/>
</dbReference>
<evidence type="ECO:0000256" key="2">
    <source>
        <dbReference type="ARBA" id="ARBA00005189"/>
    </source>
</evidence>
<dbReference type="HAMAP" id="MF_03216">
    <property type="entry name" value="PLMT"/>
    <property type="match status" value="1"/>
</dbReference>
<keyword evidence="12 14" id="KW-0594">Phospholipid biosynthesis</keyword>
<comment type="caution">
    <text evidence="14">Lacks conserved residue(s) required for the propagation of feature annotation.</text>
</comment>
<evidence type="ECO:0000256" key="3">
    <source>
        <dbReference type="ARBA" id="ARBA00022516"/>
    </source>
</evidence>
<comment type="function">
    <text evidence="14">Catalyzes the three sequential steps of the methylation pathway for the biosynthesis of phosphatidylcholine, a critical and essential component for membrane structure. Uses S-adenosylmethionine (S-adenosyl-L-methionine, SAM or AdoMet) as the methyl group donor for the methylation of phosphatidylethanolamine (1,2-diacyl-sn-glycero-3-phosphoethanolamine, PE) to phosphatidylmonomethylethanolamine (1,2-diacyl-sn-glycero-3-phospho-N-methylethanolamine, PMME), PMME to phosphatidyldimethylethanolamine (1,2-diacyl-sn-glycero-3-phospho-N,N-dimethylethanolamine, PDME), and PDME to phosphatidylcholine (1,2-diacyl-sn-glycero-3-phosphocholine, PC), producing S-adenosyl-L-homocysteine in each step.</text>
</comment>
<feature type="intramembrane region" description="Helical" evidence="14">
    <location>
        <begin position="9"/>
        <end position="29"/>
    </location>
</feature>
<keyword evidence="5 14" id="KW-0808">Transferase</keyword>
<evidence type="ECO:0000256" key="5">
    <source>
        <dbReference type="ARBA" id="ARBA00022679"/>
    </source>
</evidence>
<keyword evidence="11 14" id="KW-0472">Membrane</keyword>
<comment type="catalytic activity">
    <reaction evidence="14">
        <text>a 1,2-diacyl-sn-glycero-3-phosphoethanolamine + S-adenosyl-L-methionine = a 1,2-diacyl-sn-glycero-3-phospho-N-methylethanolamine + S-adenosyl-L-homocysteine + H(+)</text>
        <dbReference type="Rhea" id="RHEA:11164"/>
        <dbReference type="ChEBI" id="CHEBI:15378"/>
        <dbReference type="ChEBI" id="CHEBI:57856"/>
        <dbReference type="ChEBI" id="CHEBI:59789"/>
        <dbReference type="ChEBI" id="CHEBI:64573"/>
        <dbReference type="ChEBI" id="CHEBI:64612"/>
        <dbReference type="EC" id="2.1.1.17"/>
    </reaction>
</comment>
<dbReference type="Pfam" id="PF04191">
    <property type="entry name" value="PEMT"/>
    <property type="match status" value="1"/>
</dbReference>
<evidence type="ECO:0000256" key="10">
    <source>
        <dbReference type="ARBA" id="ARBA00023098"/>
    </source>
</evidence>
<dbReference type="PROSITE" id="PS51599">
    <property type="entry name" value="SAM_PEMT_PEM2"/>
    <property type="match status" value="1"/>
</dbReference>
<organism evidence="16 17">
    <name type="scientific">Blepharisma stoltei</name>
    <dbReference type="NCBI Taxonomy" id="1481888"/>
    <lineage>
        <taxon>Eukaryota</taxon>
        <taxon>Sar</taxon>
        <taxon>Alveolata</taxon>
        <taxon>Ciliophora</taxon>
        <taxon>Postciliodesmatophora</taxon>
        <taxon>Heterotrichea</taxon>
        <taxon>Heterotrichida</taxon>
        <taxon>Blepharismidae</taxon>
        <taxon>Blepharisma</taxon>
    </lineage>
</organism>
<dbReference type="GO" id="GO:0032259">
    <property type="term" value="P:methylation"/>
    <property type="evidence" value="ECO:0007669"/>
    <property type="project" value="UniProtKB-KW"/>
</dbReference>
<dbReference type="InterPro" id="IPR024960">
    <property type="entry name" value="PEMT/MFAP"/>
</dbReference>
<feature type="transmembrane region" description="Helical" evidence="15">
    <location>
        <begin position="48"/>
        <end position="67"/>
    </location>
</feature>